<sequence>MSFKVDESRRLYRHIAKHLRDLIDSGEYPIGGRLPSERELADRLQVSRTSVREALIALEVEGLIRINIGSGIYVLGPSASSSTISSGKTSIEGPFEFLHAREILEPSVAAEAAIIADSELVGTLDQILAQMKNFGGNDKWIPLDREFHVAIAASLSNGMLARFIGQLFDQRMNPYFRRLASYFEDARTWGQALAEHRVIRDAIAAGDPEAARQAMRQHLRLSQERFSRSFGEISVLSHRSGKVTPALRSRAESPRELQTKTSRRKI</sequence>
<dbReference type="PANTHER" id="PTHR43537">
    <property type="entry name" value="TRANSCRIPTIONAL REGULATOR, GNTR FAMILY"/>
    <property type="match status" value="1"/>
</dbReference>
<protein>
    <recommendedName>
        <fullName evidence="5">HTH gntR-type domain-containing protein</fullName>
    </recommendedName>
</protein>
<evidence type="ECO:0000259" key="5">
    <source>
        <dbReference type="PROSITE" id="PS50949"/>
    </source>
</evidence>
<dbReference type="PROSITE" id="PS50949">
    <property type="entry name" value="HTH_GNTR"/>
    <property type="match status" value="1"/>
</dbReference>
<dbReference type="SUPFAM" id="SSF48008">
    <property type="entry name" value="GntR ligand-binding domain-like"/>
    <property type="match status" value="1"/>
</dbReference>
<dbReference type="SUPFAM" id="SSF46785">
    <property type="entry name" value="Winged helix' DNA-binding domain"/>
    <property type="match status" value="1"/>
</dbReference>
<dbReference type="EMBL" id="CP016617">
    <property type="protein sequence ID" value="ANY82341.1"/>
    <property type="molecule type" value="Genomic_DNA"/>
</dbReference>
<evidence type="ECO:0000256" key="4">
    <source>
        <dbReference type="SAM" id="MobiDB-lite"/>
    </source>
</evidence>
<dbReference type="Gene3D" id="1.20.120.530">
    <property type="entry name" value="GntR ligand-binding domain-like"/>
    <property type="match status" value="1"/>
</dbReference>
<dbReference type="OrthoDB" id="9788098at2"/>
<dbReference type="InterPro" id="IPR036388">
    <property type="entry name" value="WH-like_DNA-bd_sf"/>
</dbReference>
<gene>
    <name evidence="6" type="ORF">BB934_28935</name>
</gene>
<dbReference type="InterPro" id="IPR000524">
    <property type="entry name" value="Tscrpt_reg_HTH_GntR"/>
</dbReference>
<keyword evidence="1" id="KW-0805">Transcription regulation</keyword>
<feature type="domain" description="HTH gntR-type" evidence="5">
    <location>
        <begin position="9"/>
        <end position="77"/>
    </location>
</feature>
<dbReference type="SMART" id="SM00895">
    <property type="entry name" value="FCD"/>
    <property type="match status" value="1"/>
</dbReference>
<dbReference type="InterPro" id="IPR008920">
    <property type="entry name" value="TF_FadR/GntR_C"/>
</dbReference>
<dbReference type="SMART" id="SM00345">
    <property type="entry name" value="HTH_GNTR"/>
    <property type="match status" value="1"/>
</dbReference>
<dbReference type="Pfam" id="PF07729">
    <property type="entry name" value="FCD"/>
    <property type="match status" value="1"/>
</dbReference>
<evidence type="ECO:0000256" key="1">
    <source>
        <dbReference type="ARBA" id="ARBA00023015"/>
    </source>
</evidence>
<keyword evidence="6" id="KW-0614">Plasmid</keyword>
<accession>A0A1B2EQV6</accession>
<feature type="region of interest" description="Disordered" evidence="4">
    <location>
        <begin position="244"/>
        <end position="266"/>
    </location>
</feature>
<dbReference type="AlphaFoldDB" id="A0A1B2EQV6"/>
<dbReference type="Pfam" id="PF00392">
    <property type="entry name" value="GntR"/>
    <property type="match status" value="1"/>
</dbReference>
<evidence type="ECO:0000313" key="6">
    <source>
        <dbReference type="EMBL" id="ANY82341.1"/>
    </source>
</evidence>
<dbReference type="PRINTS" id="PR00035">
    <property type="entry name" value="HTHGNTR"/>
</dbReference>
<feature type="compositionally biased region" description="Basic and acidic residues" evidence="4">
    <location>
        <begin position="249"/>
        <end position="258"/>
    </location>
</feature>
<reference evidence="6" key="1">
    <citation type="submission" date="2016-07" db="EMBL/GenBank/DDBJ databases">
        <title>Microvirga ossetica sp. nov. a new species of rhizobia isolated from root nodules of the legume species Vicia alpestris Steven originated from North Ossetia region in the Caucasus.</title>
        <authorList>
            <person name="Safronova V.I."/>
            <person name="Kuznetsova I.G."/>
            <person name="Sazanova A.L."/>
            <person name="Belimov A."/>
            <person name="Andronov E."/>
            <person name="Osledkin Y.S."/>
            <person name="Onishchuk O.P."/>
            <person name="Kurchak O.N."/>
            <person name="Shaposhnikov A.I."/>
            <person name="Willems A."/>
            <person name="Tikhonovich I.A."/>
        </authorList>
    </citation>
    <scope>NUCLEOTIDE SEQUENCE [LARGE SCALE GENOMIC DNA]</scope>
    <source>
        <strain evidence="6">V5/3M</strain>
        <plasmid evidence="6">unnamed1</plasmid>
    </source>
</reference>
<keyword evidence="3" id="KW-0804">Transcription</keyword>
<geneLocation type="plasmid" evidence="6">
    <name>unnamed1</name>
</geneLocation>
<dbReference type="PANTHER" id="PTHR43537:SF5">
    <property type="entry name" value="UXU OPERON TRANSCRIPTIONAL REGULATOR"/>
    <property type="match status" value="1"/>
</dbReference>
<evidence type="ECO:0000256" key="2">
    <source>
        <dbReference type="ARBA" id="ARBA00023125"/>
    </source>
</evidence>
<dbReference type="CDD" id="cd07377">
    <property type="entry name" value="WHTH_GntR"/>
    <property type="match status" value="1"/>
</dbReference>
<dbReference type="Gene3D" id="1.10.10.10">
    <property type="entry name" value="Winged helix-like DNA-binding domain superfamily/Winged helix DNA-binding domain"/>
    <property type="match status" value="1"/>
</dbReference>
<dbReference type="GO" id="GO:0003677">
    <property type="term" value="F:DNA binding"/>
    <property type="evidence" value="ECO:0007669"/>
    <property type="project" value="UniProtKB-KW"/>
</dbReference>
<dbReference type="RefSeq" id="WP_099513452.1">
    <property type="nucleotide sequence ID" value="NZ_CP016617.1"/>
</dbReference>
<keyword evidence="2" id="KW-0238">DNA-binding</keyword>
<dbReference type="InterPro" id="IPR011711">
    <property type="entry name" value="GntR_C"/>
</dbReference>
<dbReference type="KEGG" id="moc:BB934_28935"/>
<organism evidence="6">
    <name type="scientific">Microvirga ossetica</name>
    <dbReference type="NCBI Taxonomy" id="1882682"/>
    <lineage>
        <taxon>Bacteria</taxon>
        <taxon>Pseudomonadati</taxon>
        <taxon>Pseudomonadota</taxon>
        <taxon>Alphaproteobacteria</taxon>
        <taxon>Hyphomicrobiales</taxon>
        <taxon>Methylobacteriaceae</taxon>
        <taxon>Microvirga</taxon>
    </lineage>
</organism>
<evidence type="ECO:0000256" key="3">
    <source>
        <dbReference type="ARBA" id="ARBA00023163"/>
    </source>
</evidence>
<name>A0A1B2EQV6_9HYPH</name>
<proteinExistence type="predicted"/>
<dbReference type="InterPro" id="IPR036390">
    <property type="entry name" value="WH_DNA-bd_sf"/>
</dbReference>
<dbReference type="GO" id="GO:0003700">
    <property type="term" value="F:DNA-binding transcription factor activity"/>
    <property type="evidence" value="ECO:0007669"/>
    <property type="project" value="InterPro"/>
</dbReference>